<sequence length="145" mass="16376">MCESIRIPRSFSHSKRAFEGGILMLLTRSIINAHAQQSLVFLWADFECLKFLNHPTQNMSVAGKIEVIVGPMWYPFAFSLKAYEQAFIKGLGNSHDGPVHHARHQQSNAKNGEFNMKWDPPVDLIQYKGSGPSLYRHAGLISHKV</sequence>
<comment type="caution">
    <text evidence="1">The sequence shown here is derived from an EMBL/GenBank/DDBJ whole genome shotgun (WGS) entry which is preliminary data.</text>
</comment>
<dbReference type="Proteomes" id="UP001367508">
    <property type="component" value="Unassembled WGS sequence"/>
</dbReference>
<accession>A0AAN9MZR0</accession>
<dbReference type="AlphaFoldDB" id="A0AAN9MZR0"/>
<gene>
    <name evidence="1" type="ORF">VNO77_03450</name>
</gene>
<evidence type="ECO:0000313" key="2">
    <source>
        <dbReference type="Proteomes" id="UP001367508"/>
    </source>
</evidence>
<reference evidence="1 2" key="1">
    <citation type="submission" date="2024-01" db="EMBL/GenBank/DDBJ databases">
        <title>The genomes of 5 underutilized Papilionoideae crops provide insights into root nodulation and disease resistanc.</title>
        <authorList>
            <person name="Jiang F."/>
        </authorList>
    </citation>
    <scope>NUCLEOTIDE SEQUENCE [LARGE SCALE GENOMIC DNA]</scope>
    <source>
        <strain evidence="1">LVBAO_FW01</strain>
        <tissue evidence="1">Leaves</tissue>
    </source>
</reference>
<proteinExistence type="predicted"/>
<protein>
    <submittedName>
        <fullName evidence="1">Uncharacterized protein</fullName>
    </submittedName>
</protein>
<name>A0AAN9MZR0_CANGL</name>
<evidence type="ECO:0000313" key="1">
    <source>
        <dbReference type="EMBL" id="KAK7361393.1"/>
    </source>
</evidence>
<keyword evidence="2" id="KW-1185">Reference proteome</keyword>
<dbReference type="EMBL" id="JAYMYQ010000001">
    <property type="protein sequence ID" value="KAK7361393.1"/>
    <property type="molecule type" value="Genomic_DNA"/>
</dbReference>
<organism evidence="1 2">
    <name type="scientific">Canavalia gladiata</name>
    <name type="common">Sword bean</name>
    <name type="synonym">Dolichos gladiatus</name>
    <dbReference type="NCBI Taxonomy" id="3824"/>
    <lineage>
        <taxon>Eukaryota</taxon>
        <taxon>Viridiplantae</taxon>
        <taxon>Streptophyta</taxon>
        <taxon>Embryophyta</taxon>
        <taxon>Tracheophyta</taxon>
        <taxon>Spermatophyta</taxon>
        <taxon>Magnoliopsida</taxon>
        <taxon>eudicotyledons</taxon>
        <taxon>Gunneridae</taxon>
        <taxon>Pentapetalae</taxon>
        <taxon>rosids</taxon>
        <taxon>fabids</taxon>
        <taxon>Fabales</taxon>
        <taxon>Fabaceae</taxon>
        <taxon>Papilionoideae</taxon>
        <taxon>50 kb inversion clade</taxon>
        <taxon>NPAAA clade</taxon>
        <taxon>indigoferoid/millettioid clade</taxon>
        <taxon>Phaseoleae</taxon>
        <taxon>Canavalia</taxon>
    </lineage>
</organism>